<protein>
    <submittedName>
        <fullName evidence="3">DUF4126 domain-containing protein</fullName>
    </submittedName>
</protein>
<dbReference type="InterPro" id="IPR025196">
    <property type="entry name" value="DUF4126"/>
</dbReference>
<proteinExistence type="predicted"/>
<organism evidence="3 4">
    <name type="scientific">Flexivirga aerilata</name>
    <dbReference type="NCBI Taxonomy" id="1656889"/>
    <lineage>
        <taxon>Bacteria</taxon>
        <taxon>Bacillati</taxon>
        <taxon>Actinomycetota</taxon>
        <taxon>Actinomycetes</taxon>
        <taxon>Micrococcales</taxon>
        <taxon>Dermacoccaceae</taxon>
        <taxon>Flexivirga</taxon>
    </lineage>
</organism>
<keyword evidence="1" id="KW-0812">Transmembrane</keyword>
<dbReference type="AlphaFoldDB" id="A0A849AD88"/>
<reference evidence="3 4" key="1">
    <citation type="submission" date="2020-05" db="EMBL/GenBank/DDBJ databases">
        <title>Flexivirga sp. ID2601S isolated from air conditioner.</title>
        <authorList>
            <person name="Kim D.H."/>
        </authorList>
    </citation>
    <scope>NUCLEOTIDE SEQUENCE [LARGE SCALE GENOMIC DNA]</scope>
    <source>
        <strain evidence="3 4">ID2601S</strain>
    </source>
</reference>
<name>A0A849AD88_9MICO</name>
<keyword evidence="1" id="KW-0472">Membrane</keyword>
<feature type="domain" description="DUF4126" evidence="2">
    <location>
        <begin position="5"/>
        <end position="183"/>
    </location>
</feature>
<evidence type="ECO:0000259" key="2">
    <source>
        <dbReference type="Pfam" id="PF13548"/>
    </source>
</evidence>
<dbReference type="Pfam" id="PF13548">
    <property type="entry name" value="DUF4126"/>
    <property type="match status" value="1"/>
</dbReference>
<accession>A0A849AD88</accession>
<evidence type="ECO:0000313" key="4">
    <source>
        <dbReference type="Proteomes" id="UP000557772"/>
    </source>
</evidence>
<comment type="caution">
    <text evidence="3">The sequence shown here is derived from an EMBL/GenBank/DDBJ whole genome shotgun (WGS) entry which is preliminary data.</text>
</comment>
<gene>
    <name evidence="3" type="ORF">HJ588_00230</name>
</gene>
<keyword evidence="4" id="KW-1185">Reference proteome</keyword>
<dbReference type="RefSeq" id="WP_171150822.1">
    <property type="nucleotide sequence ID" value="NZ_JABENB010000001.1"/>
</dbReference>
<keyword evidence="1" id="KW-1133">Transmembrane helix</keyword>
<sequence>MFAVLTGAGLSAAAGLNAYIPFLIVALVARFTDVINLPGGWQWIESWWAIGICSLLLISEVVLDKIPAVDSVNDLVGTVVRPATGGIISAATQSAGALDHSSFLRDHEWTAVVGGIVIAGVVHTGKATARPAINLGTVGFGAPIVSTVEDASSVSLSLIAIFIPVLVIFALIVLAWGGFVFVRRMRSFARRRRYVENTS</sequence>
<feature type="transmembrane region" description="Helical" evidence="1">
    <location>
        <begin position="156"/>
        <end position="182"/>
    </location>
</feature>
<evidence type="ECO:0000256" key="1">
    <source>
        <dbReference type="SAM" id="Phobius"/>
    </source>
</evidence>
<dbReference type="EMBL" id="JABENB010000001">
    <property type="protein sequence ID" value="NNG37703.1"/>
    <property type="molecule type" value="Genomic_DNA"/>
</dbReference>
<dbReference type="Proteomes" id="UP000557772">
    <property type="component" value="Unassembled WGS sequence"/>
</dbReference>
<evidence type="ECO:0000313" key="3">
    <source>
        <dbReference type="EMBL" id="NNG37703.1"/>
    </source>
</evidence>